<evidence type="ECO:0000313" key="2">
    <source>
        <dbReference type="EMBL" id="MPL86818.1"/>
    </source>
</evidence>
<keyword evidence="2" id="KW-0378">Hydrolase</keyword>
<dbReference type="InterPro" id="IPR004013">
    <property type="entry name" value="PHP_dom"/>
</dbReference>
<proteinExistence type="predicted"/>
<dbReference type="EMBL" id="VSSQ01000228">
    <property type="protein sequence ID" value="MPL86818.1"/>
    <property type="molecule type" value="Genomic_DNA"/>
</dbReference>
<protein>
    <submittedName>
        <fullName evidence="2">Phosphatase YcdX</fullName>
        <ecNumber evidence="2">3.1.3.-</ecNumber>
    </submittedName>
</protein>
<dbReference type="PANTHER" id="PTHR42924">
    <property type="entry name" value="EXONUCLEASE"/>
    <property type="match status" value="1"/>
</dbReference>
<dbReference type="SMART" id="SM00481">
    <property type="entry name" value="POLIIIAc"/>
    <property type="match status" value="1"/>
</dbReference>
<accession>A0A644V653</accession>
<dbReference type="InterPro" id="IPR016195">
    <property type="entry name" value="Pol/histidinol_Pase-like"/>
</dbReference>
<dbReference type="CDD" id="cd07432">
    <property type="entry name" value="PHP_HisPPase"/>
    <property type="match status" value="1"/>
</dbReference>
<dbReference type="InterPro" id="IPR003141">
    <property type="entry name" value="Pol/His_phosphatase_N"/>
</dbReference>
<dbReference type="NCBIfam" id="NF038032">
    <property type="entry name" value="CehA_McbA_metalo"/>
    <property type="match status" value="1"/>
</dbReference>
<dbReference type="AlphaFoldDB" id="A0A644V653"/>
<dbReference type="EC" id="3.1.3.-" evidence="2"/>
<reference evidence="2" key="1">
    <citation type="submission" date="2019-08" db="EMBL/GenBank/DDBJ databases">
        <authorList>
            <person name="Kucharzyk K."/>
            <person name="Murdoch R.W."/>
            <person name="Higgins S."/>
            <person name="Loffler F."/>
        </authorList>
    </citation>
    <scope>NUCLEOTIDE SEQUENCE</scope>
</reference>
<dbReference type="Pfam" id="PF13263">
    <property type="entry name" value="PHP_C"/>
    <property type="match status" value="1"/>
</dbReference>
<organism evidence="2">
    <name type="scientific">bioreactor metagenome</name>
    <dbReference type="NCBI Taxonomy" id="1076179"/>
    <lineage>
        <taxon>unclassified sequences</taxon>
        <taxon>metagenomes</taxon>
        <taxon>ecological metagenomes</taxon>
    </lineage>
</organism>
<feature type="domain" description="Polymerase/histidinol phosphatase N-terminal" evidence="1">
    <location>
        <begin position="6"/>
        <end position="71"/>
    </location>
</feature>
<sequence length="232" mass="25581">MVLITCDLHIHTNASADGKCSVEKVIAKAKERGLDAISITDHDTTEGAKQALGLKDPGILIIPGIEVSTKQGHVLVLGTTKVFAPGKDAIETIREAKAEGCLTIIPHPYHRWRHAVGLHAPQALRQADAIEVFNSRYYIGTANSRAAKFAKKYHIPMTAGSDAHTCQFVGYGINVIDAEERTVPSILDAIRKGRIESRCKKTPIRTYTSQSFHNVVRKVRRQTSRLKSRRIP</sequence>
<gene>
    <name evidence="2" type="primary">ycdX_2</name>
    <name evidence="2" type="ORF">SDC9_32805</name>
</gene>
<dbReference type="SUPFAM" id="SSF89550">
    <property type="entry name" value="PHP domain-like"/>
    <property type="match status" value="1"/>
</dbReference>
<evidence type="ECO:0000259" key="1">
    <source>
        <dbReference type="SMART" id="SM00481"/>
    </source>
</evidence>
<dbReference type="GO" id="GO:0004534">
    <property type="term" value="F:5'-3' RNA exonuclease activity"/>
    <property type="evidence" value="ECO:0007669"/>
    <property type="project" value="TreeGrafter"/>
</dbReference>
<dbReference type="PANTHER" id="PTHR42924:SF3">
    <property type="entry name" value="POLYMERASE_HISTIDINOL PHOSPHATASE N-TERMINAL DOMAIN-CONTAINING PROTEIN"/>
    <property type="match status" value="1"/>
</dbReference>
<comment type="caution">
    <text evidence="2">The sequence shown here is derived from an EMBL/GenBank/DDBJ whole genome shotgun (WGS) entry which is preliminary data.</text>
</comment>
<name>A0A644V653_9ZZZZ</name>
<dbReference type="InterPro" id="IPR052018">
    <property type="entry name" value="PHP_domain"/>
</dbReference>
<dbReference type="Pfam" id="PF02811">
    <property type="entry name" value="PHP"/>
    <property type="match status" value="1"/>
</dbReference>
<dbReference type="Gene3D" id="3.20.20.140">
    <property type="entry name" value="Metal-dependent hydrolases"/>
    <property type="match status" value="1"/>
</dbReference>
<dbReference type="GO" id="GO:0035312">
    <property type="term" value="F:5'-3' DNA exonuclease activity"/>
    <property type="evidence" value="ECO:0007669"/>
    <property type="project" value="TreeGrafter"/>
</dbReference>